<sequence>MGLNLANGVVVLKSVYLSKKIDNRKNTFCRAVTVNGF</sequence>
<dbReference type="EMBL" id="BBPA01000043">
    <property type="protein sequence ID" value="GAL93689.1"/>
    <property type="molecule type" value="Genomic_DNA"/>
</dbReference>
<proteinExistence type="predicted"/>
<dbReference type="AlphaFoldDB" id="A0A0A1VVR9"/>
<comment type="caution">
    <text evidence="1">The sequence shown here is derived from an EMBL/GenBank/DDBJ whole genome shotgun (WGS) entry which is preliminary data.</text>
</comment>
<dbReference type="Proteomes" id="UP000030321">
    <property type="component" value="Unassembled WGS sequence"/>
</dbReference>
<reference evidence="2" key="1">
    <citation type="journal article" date="2015" name="Genome">
        <title>Whole Genome Sequence of the Non-Microcystin-Producing Microcystis aeruginosa Strain NIES-44.</title>
        <authorList>
            <person name="Okano K."/>
            <person name="Miyata N."/>
            <person name="Ozaki Y."/>
        </authorList>
    </citation>
    <scope>NUCLEOTIDE SEQUENCE [LARGE SCALE GENOMIC DNA]</scope>
    <source>
        <strain evidence="2">NIES-44</strain>
    </source>
</reference>
<evidence type="ECO:0000313" key="2">
    <source>
        <dbReference type="Proteomes" id="UP000030321"/>
    </source>
</evidence>
<protein>
    <submittedName>
        <fullName evidence="1">Uncharacterized protein</fullName>
    </submittedName>
</protein>
<name>A0A0A1VVR9_MICAE</name>
<evidence type="ECO:0000313" key="1">
    <source>
        <dbReference type="EMBL" id="GAL93689.1"/>
    </source>
</evidence>
<gene>
    <name evidence="1" type="ORF">N44_03441</name>
</gene>
<accession>A0A0A1VVR9</accession>
<organism evidence="1 2">
    <name type="scientific">Microcystis aeruginosa NIES-44</name>
    <dbReference type="NCBI Taxonomy" id="449439"/>
    <lineage>
        <taxon>Bacteria</taxon>
        <taxon>Bacillati</taxon>
        <taxon>Cyanobacteriota</taxon>
        <taxon>Cyanophyceae</taxon>
        <taxon>Oscillatoriophycideae</taxon>
        <taxon>Chroococcales</taxon>
        <taxon>Microcystaceae</taxon>
        <taxon>Microcystis</taxon>
    </lineage>
</organism>